<dbReference type="RefSeq" id="WP_186741793.1">
    <property type="nucleotide sequence ID" value="NZ_VFIA01000063.1"/>
</dbReference>
<proteinExistence type="predicted"/>
<accession>A0ABR6WE96</accession>
<dbReference type="Proteomes" id="UP000700732">
    <property type="component" value="Unassembled WGS sequence"/>
</dbReference>
<keyword evidence="3" id="KW-1185">Reference proteome</keyword>
<feature type="domain" description="Immunity MXAN-0049 protein" evidence="1">
    <location>
        <begin position="45"/>
        <end position="185"/>
    </location>
</feature>
<sequence>MTIERTFEKYYYLTGDEKSKVGNADPEDADIHWDYFENKDISFILTEPLKFKINPGRFSGQIGDYQFNSCGFLLFSDSLRTTIEKYLLGIDNPKWFPAKVTDLDGITYDYSILYLFHKPDFLDYQHSTFVQGTDHAIKKRFDLEKIGDRLIFNSKKLGVSLCVHDIVRKDIKKSDCTRLYFYKIHTAGRLS</sequence>
<name>A0ABR6WE96_9BACT</name>
<evidence type="ECO:0000259" key="1">
    <source>
        <dbReference type="Pfam" id="PF07791"/>
    </source>
</evidence>
<dbReference type="Pfam" id="PF07791">
    <property type="entry name" value="Imm11"/>
    <property type="match status" value="1"/>
</dbReference>
<organism evidence="2 3">
    <name type="scientific">Spirosoma utsteinense</name>
    <dbReference type="NCBI Taxonomy" id="2585773"/>
    <lineage>
        <taxon>Bacteria</taxon>
        <taxon>Pseudomonadati</taxon>
        <taxon>Bacteroidota</taxon>
        <taxon>Cytophagia</taxon>
        <taxon>Cytophagales</taxon>
        <taxon>Cytophagaceae</taxon>
        <taxon>Spirosoma</taxon>
    </lineage>
</organism>
<gene>
    <name evidence="2" type="ORF">FH603_5397</name>
</gene>
<reference evidence="2 3" key="1">
    <citation type="submission" date="2019-06" db="EMBL/GenBank/DDBJ databases">
        <title>Spirosoma utsteinense sp. nov. isolated from Antarctic ice-free soils.</title>
        <authorList>
            <person name="Tahon G."/>
        </authorList>
    </citation>
    <scope>NUCLEOTIDE SEQUENCE [LARGE SCALE GENOMIC DNA]</scope>
    <source>
        <strain evidence="2 3">LMG 31447</strain>
    </source>
</reference>
<comment type="caution">
    <text evidence="2">The sequence shown here is derived from an EMBL/GenBank/DDBJ whole genome shotgun (WGS) entry which is preliminary data.</text>
</comment>
<evidence type="ECO:0000313" key="3">
    <source>
        <dbReference type="Proteomes" id="UP000700732"/>
    </source>
</evidence>
<dbReference type="EMBL" id="VFIA01000063">
    <property type="protein sequence ID" value="MBC3794865.1"/>
    <property type="molecule type" value="Genomic_DNA"/>
</dbReference>
<dbReference type="InterPro" id="IPR012433">
    <property type="entry name" value="Imm11"/>
</dbReference>
<evidence type="ECO:0000313" key="2">
    <source>
        <dbReference type="EMBL" id="MBC3794865.1"/>
    </source>
</evidence>
<protein>
    <recommendedName>
        <fullName evidence="1">Immunity MXAN-0049 protein domain-containing protein</fullName>
    </recommendedName>
</protein>